<evidence type="ECO:0000313" key="3">
    <source>
        <dbReference type="EMBL" id="KAH6653389.1"/>
    </source>
</evidence>
<dbReference type="AlphaFoldDB" id="A0A9P8ZXW1"/>
<dbReference type="OrthoDB" id="4766847at2759"/>
<feature type="chain" id="PRO_5040165399" evidence="2">
    <location>
        <begin position="22"/>
        <end position="209"/>
    </location>
</feature>
<dbReference type="EMBL" id="JAGPXC010000005">
    <property type="protein sequence ID" value="KAH6653389.1"/>
    <property type="molecule type" value="Genomic_DNA"/>
</dbReference>
<dbReference type="GeneID" id="70125069"/>
<organism evidence="3 4">
    <name type="scientific">Truncatella angustata</name>
    <dbReference type="NCBI Taxonomy" id="152316"/>
    <lineage>
        <taxon>Eukaryota</taxon>
        <taxon>Fungi</taxon>
        <taxon>Dikarya</taxon>
        <taxon>Ascomycota</taxon>
        <taxon>Pezizomycotina</taxon>
        <taxon>Sordariomycetes</taxon>
        <taxon>Xylariomycetidae</taxon>
        <taxon>Amphisphaeriales</taxon>
        <taxon>Sporocadaceae</taxon>
        <taxon>Truncatella</taxon>
    </lineage>
</organism>
<sequence>MVLFRKTATCLWLTLVPSTLAIGCIPSTAIAWPTSSGSSGSGSGSGSPGDTCSELCGNNPGCLELCEGTPGRMGRKLKTRASLSCTSSESCFMYTDGTLLCVDTDTGSFHDETGGSGNIVTGEYTSASEGKTTLATGQTASRTAGTAGSTATSALSRISISSSTSSTGIDKAASTSSTSATTTTATSGVERVRAYRSVGVLSFILSIFL</sequence>
<reference evidence="3" key="1">
    <citation type="journal article" date="2021" name="Nat. Commun.">
        <title>Genetic determinants of endophytism in the Arabidopsis root mycobiome.</title>
        <authorList>
            <person name="Mesny F."/>
            <person name="Miyauchi S."/>
            <person name="Thiergart T."/>
            <person name="Pickel B."/>
            <person name="Atanasova L."/>
            <person name="Karlsson M."/>
            <person name="Huettel B."/>
            <person name="Barry K.W."/>
            <person name="Haridas S."/>
            <person name="Chen C."/>
            <person name="Bauer D."/>
            <person name="Andreopoulos W."/>
            <person name="Pangilinan J."/>
            <person name="LaButti K."/>
            <person name="Riley R."/>
            <person name="Lipzen A."/>
            <person name="Clum A."/>
            <person name="Drula E."/>
            <person name="Henrissat B."/>
            <person name="Kohler A."/>
            <person name="Grigoriev I.V."/>
            <person name="Martin F.M."/>
            <person name="Hacquard S."/>
        </authorList>
    </citation>
    <scope>NUCLEOTIDE SEQUENCE</scope>
    <source>
        <strain evidence="3">MPI-SDFR-AT-0073</strain>
    </source>
</reference>
<accession>A0A9P8ZXW1</accession>
<evidence type="ECO:0000256" key="2">
    <source>
        <dbReference type="SAM" id="SignalP"/>
    </source>
</evidence>
<protein>
    <submittedName>
        <fullName evidence="3">Uncharacterized protein</fullName>
    </submittedName>
</protein>
<comment type="caution">
    <text evidence="3">The sequence shown here is derived from an EMBL/GenBank/DDBJ whole genome shotgun (WGS) entry which is preliminary data.</text>
</comment>
<keyword evidence="2" id="KW-0732">Signal</keyword>
<name>A0A9P8ZXW1_9PEZI</name>
<feature type="signal peptide" evidence="2">
    <location>
        <begin position="1"/>
        <end position="21"/>
    </location>
</feature>
<gene>
    <name evidence="3" type="ORF">BKA67DRAFT_319351</name>
</gene>
<dbReference type="PROSITE" id="PS51257">
    <property type="entry name" value="PROKAR_LIPOPROTEIN"/>
    <property type="match status" value="1"/>
</dbReference>
<proteinExistence type="predicted"/>
<dbReference type="RefSeq" id="XP_045957666.1">
    <property type="nucleotide sequence ID" value="XM_046096176.1"/>
</dbReference>
<evidence type="ECO:0000313" key="4">
    <source>
        <dbReference type="Proteomes" id="UP000758603"/>
    </source>
</evidence>
<evidence type="ECO:0000256" key="1">
    <source>
        <dbReference type="SAM" id="MobiDB-lite"/>
    </source>
</evidence>
<dbReference type="Proteomes" id="UP000758603">
    <property type="component" value="Unassembled WGS sequence"/>
</dbReference>
<keyword evidence="4" id="KW-1185">Reference proteome</keyword>
<feature type="region of interest" description="Disordered" evidence="1">
    <location>
        <begin position="164"/>
        <end position="186"/>
    </location>
</feature>